<accession>K0RUF9</accession>
<evidence type="ECO:0000313" key="3">
    <source>
        <dbReference type="EMBL" id="EJK52511.1"/>
    </source>
</evidence>
<evidence type="ECO:0000256" key="1">
    <source>
        <dbReference type="SAM" id="Coils"/>
    </source>
</evidence>
<feature type="region of interest" description="Disordered" evidence="2">
    <location>
        <begin position="1"/>
        <end position="24"/>
    </location>
</feature>
<feature type="coiled-coil region" evidence="1">
    <location>
        <begin position="37"/>
        <end position="82"/>
    </location>
</feature>
<proteinExistence type="predicted"/>
<sequence length="277" mass="32654">MELDAPPDVVPMDTPPRHHHQNLQSNNSTILHLQGFVRHMKEENTHLRNLLEQTELDHEAAVRELEAKIAALSQTLQETRASKKKLGMQREYFMGLCDTWGEYAEIFRHTLMGLAGEALREDNPRFAGTSVGWLKQSLFAANLFLKVLEDWIQHEQWEKLKKVRFYRHFYGYRPKHLNRQFTNIIPLHHKEPLFPPGFCEEVSAFDMNFPEQEYRDCESLPKPFGWYRRLPDVDYMSSSDYAVMEEGEGMLRSMFPYWNIEEQEKAIPIRDALISDI</sequence>
<keyword evidence="1" id="KW-0175">Coiled coil</keyword>
<organism evidence="3 4">
    <name type="scientific">Thalassiosira oceanica</name>
    <name type="common">Marine diatom</name>
    <dbReference type="NCBI Taxonomy" id="159749"/>
    <lineage>
        <taxon>Eukaryota</taxon>
        <taxon>Sar</taxon>
        <taxon>Stramenopiles</taxon>
        <taxon>Ochrophyta</taxon>
        <taxon>Bacillariophyta</taxon>
        <taxon>Coscinodiscophyceae</taxon>
        <taxon>Thalassiosirophycidae</taxon>
        <taxon>Thalassiosirales</taxon>
        <taxon>Thalassiosiraceae</taxon>
        <taxon>Thalassiosira</taxon>
    </lineage>
</organism>
<reference evidence="3 4" key="1">
    <citation type="journal article" date="2012" name="Genome Biol.">
        <title>Genome and low-iron response of an oceanic diatom adapted to chronic iron limitation.</title>
        <authorList>
            <person name="Lommer M."/>
            <person name="Specht M."/>
            <person name="Roy A.S."/>
            <person name="Kraemer L."/>
            <person name="Andreson R."/>
            <person name="Gutowska M.A."/>
            <person name="Wolf J."/>
            <person name="Bergner S.V."/>
            <person name="Schilhabel M.B."/>
            <person name="Klostermeier U.C."/>
            <person name="Beiko R.G."/>
            <person name="Rosenstiel P."/>
            <person name="Hippler M."/>
            <person name="Laroche J."/>
        </authorList>
    </citation>
    <scope>NUCLEOTIDE SEQUENCE [LARGE SCALE GENOMIC DNA]</scope>
    <source>
        <strain evidence="3 4">CCMP1005</strain>
    </source>
</reference>
<dbReference type="AlphaFoldDB" id="K0RUF9"/>
<dbReference type="EMBL" id="AGNL01039664">
    <property type="protein sequence ID" value="EJK52511.1"/>
    <property type="molecule type" value="Genomic_DNA"/>
</dbReference>
<gene>
    <name evidence="3" type="ORF">THAOC_28200</name>
</gene>
<evidence type="ECO:0000256" key="2">
    <source>
        <dbReference type="SAM" id="MobiDB-lite"/>
    </source>
</evidence>
<comment type="caution">
    <text evidence="3">The sequence shown here is derived from an EMBL/GenBank/DDBJ whole genome shotgun (WGS) entry which is preliminary data.</text>
</comment>
<keyword evidence="4" id="KW-1185">Reference proteome</keyword>
<name>K0RUF9_THAOC</name>
<dbReference type="Proteomes" id="UP000266841">
    <property type="component" value="Unassembled WGS sequence"/>
</dbReference>
<protein>
    <submittedName>
        <fullName evidence="3">Uncharacterized protein</fullName>
    </submittedName>
</protein>
<evidence type="ECO:0000313" key="4">
    <source>
        <dbReference type="Proteomes" id="UP000266841"/>
    </source>
</evidence>